<evidence type="ECO:0000313" key="3">
    <source>
        <dbReference type="Proteomes" id="UP000031488"/>
    </source>
</evidence>
<dbReference type="AlphaFoldDB" id="A0A0B9ACJ7"/>
<keyword evidence="3" id="KW-1185">Reference proteome</keyword>
<dbReference type="InterPro" id="IPR052543">
    <property type="entry name" value="HTH_Metal-responsive_Reg"/>
</dbReference>
<accession>A0A0B9ACJ7</accession>
<dbReference type="EMBL" id="JTJZ01000016">
    <property type="protein sequence ID" value="KHS53283.1"/>
    <property type="molecule type" value="Genomic_DNA"/>
</dbReference>
<dbReference type="InterPro" id="IPR036390">
    <property type="entry name" value="WH_DNA-bd_sf"/>
</dbReference>
<dbReference type="PRINTS" id="PR00778">
    <property type="entry name" value="HTHARSR"/>
</dbReference>
<evidence type="ECO:0000313" key="2">
    <source>
        <dbReference type="EMBL" id="KHS53283.1"/>
    </source>
</evidence>
<dbReference type="PANTHER" id="PTHR39168">
    <property type="entry name" value="TRANSCRIPTIONAL REGULATOR-RELATED"/>
    <property type="match status" value="1"/>
</dbReference>
<dbReference type="GO" id="GO:0003677">
    <property type="term" value="F:DNA binding"/>
    <property type="evidence" value="ECO:0007669"/>
    <property type="project" value="TreeGrafter"/>
</dbReference>
<dbReference type="RefSeq" id="WP_039208039.1">
    <property type="nucleotide sequence ID" value="NZ_JTJZ01000016.1"/>
</dbReference>
<dbReference type="Gene3D" id="1.10.10.10">
    <property type="entry name" value="Winged helix-like DNA-binding domain superfamily/Winged helix DNA-binding domain"/>
    <property type="match status" value="1"/>
</dbReference>
<dbReference type="GO" id="GO:0032791">
    <property type="term" value="F:lead ion binding"/>
    <property type="evidence" value="ECO:0007669"/>
    <property type="project" value="TreeGrafter"/>
</dbReference>
<comment type="caution">
    <text evidence="2">The sequence shown here is derived from an EMBL/GenBank/DDBJ whole genome shotgun (WGS) entry which is preliminary data.</text>
</comment>
<dbReference type="GO" id="GO:0003700">
    <property type="term" value="F:DNA-binding transcription factor activity"/>
    <property type="evidence" value="ECO:0007669"/>
    <property type="project" value="InterPro"/>
</dbReference>
<proteinExistence type="predicted"/>
<dbReference type="InterPro" id="IPR036388">
    <property type="entry name" value="WH-like_DNA-bd_sf"/>
</dbReference>
<dbReference type="CDD" id="cd00090">
    <property type="entry name" value="HTH_ARSR"/>
    <property type="match status" value="1"/>
</dbReference>
<dbReference type="InterPro" id="IPR001845">
    <property type="entry name" value="HTH_ArsR_DNA-bd_dom"/>
</dbReference>
<name>A0A0B9ACJ7_BRELN</name>
<dbReference type="GO" id="GO:0046686">
    <property type="term" value="P:response to cadmium ion"/>
    <property type="evidence" value="ECO:0007669"/>
    <property type="project" value="TreeGrafter"/>
</dbReference>
<sequence length="236" mass="26498">MTRRFPESAPNIAALATAIADPTRVMICASLLDGRAWTLTELSRALSTPMSSLSEHASLLIDHGVLAERREGRHRYVQIASTDIADWLEHTGALAGESVTAAPTLAAKTRDRQLIDARTCYRHIAGRFGTQLFSALTRREWIDESMNITDAGRAGLADDFGIDIEPPRSSTRPYVRRCLDWTERRSHLGGVLGDELCREFLDREWIVRRPKSRALKITPTGRTHLDWVLTTQEDHL</sequence>
<dbReference type="SUPFAM" id="SSF46785">
    <property type="entry name" value="Winged helix' DNA-binding domain"/>
    <property type="match status" value="1"/>
</dbReference>
<dbReference type="GO" id="GO:0010288">
    <property type="term" value="P:response to lead ion"/>
    <property type="evidence" value="ECO:0007669"/>
    <property type="project" value="TreeGrafter"/>
</dbReference>
<dbReference type="Proteomes" id="UP000031488">
    <property type="component" value="Unassembled WGS sequence"/>
</dbReference>
<dbReference type="Pfam" id="PF12840">
    <property type="entry name" value="HTH_20"/>
    <property type="match status" value="1"/>
</dbReference>
<dbReference type="InterPro" id="IPR011991">
    <property type="entry name" value="ArsR-like_HTH"/>
</dbReference>
<dbReference type="OrthoDB" id="3232131at2"/>
<dbReference type="SMART" id="SM00418">
    <property type="entry name" value="HTH_ARSR"/>
    <property type="match status" value="1"/>
</dbReference>
<dbReference type="PATRIC" id="fig|1703.6.peg.1113"/>
<protein>
    <submittedName>
        <fullName evidence="2">Transcriptional regulator, ArsR family</fullName>
    </submittedName>
</protein>
<gene>
    <name evidence="2" type="ORF">AE0388_1226</name>
</gene>
<evidence type="ECO:0000259" key="1">
    <source>
        <dbReference type="PROSITE" id="PS50987"/>
    </source>
</evidence>
<dbReference type="GO" id="GO:0097063">
    <property type="term" value="F:cadmium ion sensor activity"/>
    <property type="evidence" value="ECO:0007669"/>
    <property type="project" value="TreeGrafter"/>
</dbReference>
<dbReference type="PROSITE" id="PS50987">
    <property type="entry name" value="HTH_ARSR_2"/>
    <property type="match status" value="1"/>
</dbReference>
<reference evidence="2 3" key="1">
    <citation type="submission" date="2014-11" db="EMBL/GenBank/DDBJ databases">
        <title>Draft Genome Sequence of Brevibacterium linens AE038-8.</title>
        <authorList>
            <person name="Maizel D."/>
            <person name="Utturkar S.M."/>
            <person name="Brown S.D."/>
            <person name="Ferrero M."/>
            <person name="Rosen B.P."/>
        </authorList>
    </citation>
    <scope>NUCLEOTIDE SEQUENCE [LARGE SCALE GENOMIC DNA]</scope>
    <source>
        <strain evidence="2 3">AE038-8</strain>
    </source>
</reference>
<organism evidence="2 3">
    <name type="scientific">Brevibacterium linens</name>
    <dbReference type="NCBI Taxonomy" id="1703"/>
    <lineage>
        <taxon>Bacteria</taxon>
        <taxon>Bacillati</taxon>
        <taxon>Actinomycetota</taxon>
        <taxon>Actinomycetes</taxon>
        <taxon>Micrococcales</taxon>
        <taxon>Brevibacteriaceae</taxon>
        <taxon>Brevibacterium</taxon>
    </lineage>
</organism>
<dbReference type="PANTHER" id="PTHR39168:SF2">
    <property type="entry name" value="HTH-TYPE TRANSCRIPTIONAL REGULATOR CMTR"/>
    <property type="match status" value="1"/>
</dbReference>
<feature type="domain" description="HTH arsR-type" evidence="1">
    <location>
        <begin position="4"/>
        <end position="99"/>
    </location>
</feature>